<dbReference type="Proteomes" id="UP000005085">
    <property type="component" value="Unassembled WGS sequence"/>
</dbReference>
<keyword evidence="13" id="KW-0464">Manganese</keyword>
<evidence type="ECO:0000256" key="14">
    <source>
        <dbReference type="PIRSR" id="PIRSR001461-3"/>
    </source>
</evidence>
<dbReference type="EC" id="5.1.3.1" evidence="7 10"/>
<dbReference type="FunFam" id="3.20.20.70:FF:000004">
    <property type="entry name" value="Ribulose-phosphate 3-epimerase"/>
    <property type="match status" value="1"/>
</dbReference>
<dbReference type="CDD" id="cd00429">
    <property type="entry name" value="RPE"/>
    <property type="match status" value="1"/>
</dbReference>
<feature type="binding site" evidence="10 14">
    <location>
        <begin position="190"/>
        <end position="193"/>
    </location>
    <ligand>
        <name>substrate</name>
    </ligand>
</feature>
<comment type="catalytic activity">
    <reaction evidence="1 10 11">
        <text>D-ribulose 5-phosphate = D-xylulose 5-phosphate</text>
        <dbReference type="Rhea" id="RHEA:13677"/>
        <dbReference type="ChEBI" id="CHEBI:57737"/>
        <dbReference type="ChEBI" id="CHEBI:58121"/>
        <dbReference type="EC" id="5.1.3.1"/>
    </reaction>
</comment>
<evidence type="ECO:0000256" key="9">
    <source>
        <dbReference type="ARBA" id="ARBA00023235"/>
    </source>
</evidence>
<evidence type="ECO:0000256" key="1">
    <source>
        <dbReference type="ARBA" id="ARBA00001782"/>
    </source>
</evidence>
<evidence type="ECO:0000256" key="2">
    <source>
        <dbReference type="ARBA" id="ARBA00001936"/>
    </source>
</evidence>
<dbReference type="InterPro" id="IPR011060">
    <property type="entry name" value="RibuloseP-bd_barrel"/>
</dbReference>
<dbReference type="SUPFAM" id="SSF51366">
    <property type="entry name" value="Ribulose-phoshate binding barrel"/>
    <property type="match status" value="1"/>
</dbReference>
<keyword evidence="9 10" id="KW-0413">Isomerase</keyword>
<name>C3XEP5_9HELI</name>
<dbReference type="Gene3D" id="3.20.20.70">
    <property type="entry name" value="Aldolase class I"/>
    <property type="match status" value="1"/>
</dbReference>
<accession>C3XEP5</accession>
<evidence type="ECO:0000256" key="3">
    <source>
        <dbReference type="ARBA" id="ARBA00001941"/>
    </source>
</evidence>
<comment type="function">
    <text evidence="10">Catalyzes the reversible epimerization of D-ribulose 5-phosphate to D-xylulose 5-phosphate.</text>
</comment>
<dbReference type="PIRSF" id="PIRSF001461">
    <property type="entry name" value="RPE"/>
    <property type="match status" value="1"/>
</dbReference>
<evidence type="ECO:0000313" key="15">
    <source>
        <dbReference type="EMBL" id="EEO23484.2"/>
    </source>
</evidence>
<dbReference type="NCBIfam" id="TIGR01163">
    <property type="entry name" value="rpe"/>
    <property type="match status" value="1"/>
</dbReference>
<evidence type="ECO:0000256" key="13">
    <source>
        <dbReference type="PIRSR" id="PIRSR001461-2"/>
    </source>
</evidence>
<dbReference type="HAMAP" id="MF_02227">
    <property type="entry name" value="RPE"/>
    <property type="match status" value="1"/>
</dbReference>
<feature type="binding site" evidence="10 13">
    <location>
        <position position="83"/>
    </location>
    <ligand>
        <name>a divalent metal cation</name>
        <dbReference type="ChEBI" id="CHEBI:60240"/>
    </ligand>
</feature>
<proteinExistence type="inferred from homology"/>
<dbReference type="GO" id="GO:0019323">
    <property type="term" value="P:pentose catabolic process"/>
    <property type="evidence" value="ECO:0007669"/>
    <property type="project" value="UniProtKB-UniRule"/>
</dbReference>
<feature type="binding site" evidence="10 14">
    <location>
        <position position="114"/>
    </location>
    <ligand>
        <name>substrate</name>
    </ligand>
</feature>
<dbReference type="InterPro" id="IPR013785">
    <property type="entry name" value="Aldolase_TIM"/>
</dbReference>
<comment type="cofactor">
    <cofactor evidence="10 13">
        <name>a divalent metal cation</name>
        <dbReference type="ChEBI" id="CHEBI:60240"/>
    </cofactor>
    <text evidence="10 13">Binds 1 divalent metal cation per subunit.</text>
</comment>
<dbReference type="EMBL" id="ACDN02000001">
    <property type="protein sequence ID" value="EEO23484.2"/>
    <property type="molecule type" value="Genomic_DNA"/>
</dbReference>
<evidence type="ECO:0000256" key="4">
    <source>
        <dbReference type="ARBA" id="ARBA00001947"/>
    </source>
</evidence>
<dbReference type="GO" id="GO:0006098">
    <property type="term" value="P:pentose-phosphate shunt"/>
    <property type="evidence" value="ECO:0007669"/>
    <property type="project" value="UniProtKB-UniRule"/>
</dbReference>
<evidence type="ECO:0000256" key="12">
    <source>
        <dbReference type="PIRSR" id="PIRSR001461-1"/>
    </source>
</evidence>
<protein>
    <recommendedName>
        <fullName evidence="7 10">Ribulose-phosphate 3-epimerase</fullName>
        <ecNumber evidence="7 10">5.1.3.1</ecNumber>
    </recommendedName>
</protein>
<feature type="binding site" evidence="14">
    <location>
        <position position="225"/>
    </location>
    <ligand>
        <name>substrate</name>
    </ligand>
</feature>
<dbReference type="GO" id="GO:0046872">
    <property type="term" value="F:metal ion binding"/>
    <property type="evidence" value="ECO:0007669"/>
    <property type="project" value="UniProtKB-UniRule"/>
</dbReference>
<feature type="active site" description="Proton donor" evidence="10 12">
    <location>
        <position position="223"/>
    </location>
</feature>
<keyword evidence="10 11" id="KW-0119">Carbohydrate metabolism</keyword>
<dbReference type="eggNOG" id="COG0036">
    <property type="taxonomic scope" value="Bacteria"/>
</dbReference>
<feature type="binding site" evidence="10 14">
    <location>
        <position position="56"/>
    </location>
    <ligand>
        <name>substrate</name>
    </ligand>
</feature>
<feature type="active site" description="Proton acceptor" evidence="10 12">
    <location>
        <position position="83"/>
    </location>
</feature>
<feature type="binding site" evidence="10">
    <location>
        <begin position="223"/>
        <end position="225"/>
    </location>
    <ligand>
        <name>substrate</name>
    </ligand>
</feature>
<gene>
    <name evidence="10" type="primary">rpe</name>
    <name evidence="15" type="ORF">HRAG_00541</name>
</gene>
<reference evidence="15 16" key="1">
    <citation type="journal article" date="2014" name="Genome Announc.">
        <title>Draft genome sequences of six enterohepatic helicobacter species isolated from humans and one from rhesus macaques.</title>
        <authorList>
            <person name="Shen Z."/>
            <person name="Sheh A."/>
            <person name="Young S.K."/>
            <person name="Abouelliel A."/>
            <person name="Ward D.V."/>
            <person name="Earl A.M."/>
            <person name="Fox J.G."/>
        </authorList>
    </citation>
    <scope>NUCLEOTIDE SEQUENCE [LARGE SCALE GENOMIC DNA]</scope>
    <source>
        <strain evidence="15 16">ATCC 43879</strain>
    </source>
</reference>
<evidence type="ECO:0000256" key="11">
    <source>
        <dbReference type="PIRNR" id="PIRNR001461"/>
    </source>
</evidence>
<comment type="cofactor">
    <cofactor evidence="4">
        <name>Zn(2+)</name>
        <dbReference type="ChEBI" id="CHEBI:29105"/>
    </cofactor>
</comment>
<dbReference type="AlphaFoldDB" id="C3XEP5"/>
<comment type="caution">
    <text evidence="10">Lacks conserved residue(s) required for the propagation of feature annotation.</text>
</comment>
<evidence type="ECO:0000256" key="8">
    <source>
        <dbReference type="ARBA" id="ARBA00022723"/>
    </source>
</evidence>
<comment type="pathway">
    <text evidence="10">Carbohydrate degradation.</text>
</comment>
<dbReference type="PROSITE" id="PS01085">
    <property type="entry name" value="RIBUL_P_3_EPIMER_1"/>
    <property type="match status" value="1"/>
</dbReference>
<comment type="cofactor">
    <cofactor evidence="3">
        <name>Co(2+)</name>
        <dbReference type="ChEBI" id="CHEBI:48828"/>
    </cofactor>
</comment>
<organism evidence="15 16">
    <name type="scientific">Helicobacter bilis ATCC 43879</name>
    <dbReference type="NCBI Taxonomy" id="613026"/>
    <lineage>
        <taxon>Bacteria</taxon>
        <taxon>Pseudomonadati</taxon>
        <taxon>Campylobacterota</taxon>
        <taxon>Epsilonproteobacteria</taxon>
        <taxon>Campylobacterales</taxon>
        <taxon>Helicobacteraceae</taxon>
        <taxon>Helicobacter</taxon>
    </lineage>
</organism>
<evidence type="ECO:0000256" key="10">
    <source>
        <dbReference type="HAMAP-Rule" id="MF_02227"/>
    </source>
</evidence>
<comment type="caution">
    <text evidence="15">The sequence shown here is derived from an EMBL/GenBank/DDBJ whole genome shotgun (WGS) entry which is preliminary data.</text>
</comment>
<comment type="similarity">
    <text evidence="6 10 11">Belongs to the ribulose-phosphate 3-epimerase family.</text>
</comment>
<comment type="cofactor">
    <cofactor evidence="5">
        <name>Fe(2+)</name>
        <dbReference type="ChEBI" id="CHEBI:29033"/>
    </cofactor>
</comment>
<evidence type="ECO:0000256" key="7">
    <source>
        <dbReference type="ARBA" id="ARBA00013188"/>
    </source>
</evidence>
<dbReference type="Pfam" id="PF00834">
    <property type="entry name" value="Ribul_P_3_epim"/>
    <property type="match status" value="1"/>
</dbReference>
<feature type="binding site" evidence="10 13">
    <location>
        <position position="114"/>
    </location>
    <ligand>
        <name>a divalent metal cation</name>
        <dbReference type="ChEBI" id="CHEBI:60240"/>
    </ligand>
</feature>
<feature type="binding site" evidence="10 13">
    <location>
        <position position="223"/>
    </location>
    <ligand>
        <name>a divalent metal cation</name>
        <dbReference type="ChEBI" id="CHEBI:60240"/>
    </ligand>
</feature>
<evidence type="ECO:0000256" key="5">
    <source>
        <dbReference type="ARBA" id="ARBA00001954"/>
    </source>
</evidence>
<dbReference type="GO" id="GO:0004750">
    <property type="term" value="F:D-ribulose-phosphate 3-epimerase activity"/>
    <property type="evidence" value="ECO:0007669"/>
    <property type="project" value="UniProtKB-UniRule"/>
</dbReference>
<keyword evidence="16" id="KW-1185">Reference proteome</keyword>
<dbReference type="NCBIfam" id="NF004076">
    <property type="entry name" value="PRK05581.1-4"/>
    <property type="match status" value="1"/>
</dbReference>
<keyword evidence="13" id="KW-0862">Zinc</keyword>
<keyword evidence="13" id="KW-0170">Cobalt</keyword>
<dbReference type="InterPro" id="IPR026019">
    <property type="entry name" value="Ribul_P_3_epim"/>
</dbReference>
<keyword evidence="8 10" id="KW-0479">Metal-binding</keyword>
<sequence>MLDPKFEKLLHSLKQARDIDDLAKISMKNIDSEDYSEPQFANNAQAQSAFMQVAPSLLSANFLYLAQEIESVVKGGCDLLHIDVMDGHFVPNMTLGPCVLEGIKDISEIPLDIHFMVEDADFFVDLYASLAPKYMSVHIESEKHLHRLIQKIRSYGISPAIALNPHTPLDGLKYILTDIDMVLIMSVNPGFGGQQFIPNMIEKIADLKDMILMRNPQCLIEVDGGINDTNIHALKNVGVDIAVAGNYIFKQKDRKLAIQKLKV</sequence>
<dbReference type="PROSITE" id="PS01086">
    <property type="entry name" value="RIBUL_P_3_EPIMER_2"/>
    <property type="match status" value="1"/>
</dbReference>
<comment type="cofactor">
    <cofactor evidence="2">
        <name>Mn(2+)</name>
        <dbReference type="ChEBI" id="CHEBI:29035"/>
    </cofactor>
</comment>
<dbReference type="HOGENOM" id="CLU_054856_2_1_7"/>
<evidence type="ECO:0000313" key="16">
    <source>
        <dbReference type="Proteomes" id="UP000005085"/>
    </source>
</evidence>
<evidence type="ECO:0000256" key="6">
    <source>
        <dbReference type="ARBA" id="ARBA00009541"/>
    </source>
</evidence>
<dbReference type="PANTHER" id="PTHR11749">
    <property type="entry name" value="RIBULOSE-5-PHOSPHATE-3-EPIMERASE"/>
    <property type="match status" value="1"/>
</dbReference>
<dbReference type="GO" id="GO:0005737">
    <property type="term" value="C:cytoplasm"/>
    <property type="evidence" value="ECO:0007669"/>
    <property type="project" value="UniProtKB-ARBA"/>
</dbReference>
<feature type="binding site" evidence="10 13">
    <location>
        <position position="81"/>
    </location>
    <ligand>
        <name>a divalent metal cation</name>
        <dbReference type="ChEBI" id="CHEBI:60240"/>
    </ligand>
</feature>
<dbReference type="InterPro" id="IPR000056">
    <property type="entry name" value="Ribul_P_3_epim-like"/>
</dbReference>